<evidence type="ECO:0000256" key="1">
    <source>
        <dbReference type="SAM" id="MobiDB-lite"/>
    </source>
</evidence>
<dbReference type="RefSeq" id="WP_160979683.1">
    <property type="nucleotide sequence ID" value="NZ_WVHK01000040.1"/>
</dbReference>
<reference evidence="2 3" key="1">
    <citation type="submission" date="2019-11" db="EMBL/GenBank/DDBJ databases">
        <title>Genome sequence of Deinococcus xianganensis Y35, AI-2 producing algicidal bacterium, isolated from lake water.</title>
        <authorList>
            <person name="Li Y."/>
        </authorList>
    </citation>
    <scope>NUCLEOTIDE SEQUENCE [LARGE SCALE GENOMIC DNA]</scope>
    <source>
        <strain evidence="2 3">Y35</strain>
    </source>
</reference>
<dbReference type="Proteomes" id="UP000430519">
    <property type="component" value="Unassembled WGS sequence"/>
</dbReference>
<dbReference type="EMBL" id="WVHK01000040">
    <property type="protein sequence ID" value="MXV20297.1"/>
    <property type="molecule type" value="Genomic_DNA"/>
</dbReference>
<keyword evidence="3" id="KW-1185">Reference proteome</keyword>
<gene>
    <name evidence="2" type="ORF">GLX28_11690</name>
</gene>
<feature type="region of interest" description="Disordered" evidence="1">
    <location>
        <begin position="78"/>
        <end position="110"/>
    </location>
</feature>
<comment type="caution">
    <text evidence="2">The sequence shown here is derived from an EMBL/GenBank/DDBJ whole genome shotgun (WGS) entry which is preliminary data.</text>
</comment>
<name>A0A6I4YMS7_9DEIO</name>
<organism evidence="2 3">
    <name type="scientific">Deinococcus xianganensis</name>
    <dbReference type="NCBI Taxonomy" id="1507289"/>
    <lineage>
        <taxon>Bacteria</taxon>
        <taxon>Thermotogati</taxon>
        <taxon>Deinococcota</taxon>
        <taxon>Deinococci</taxon>
        <taxon>Deinococcales</taxon>
        <taxon>Deinococcaceae</taxon>
        <taxon>Deinococcus</taxon>
    </lineage>
</organism>
<sequence>MAEWTWAEFLEWLDGCCCRQELPPGSCVEGIVVAAHAGAVTVRLDTGQAVRAQLTAGSYPRPGARVRVCFDGVHHVDQRTLHQPRRPSFTPDDAPDVPRPPSFGTGQRPSDFGMLHVPQTGPDGHPVPQTGTADSFSRVTLDSGEIRRLDVPTLADHQARVLHLATVITGDAVIRDQAPGELLTVNARWWEYALQRGGQWEVELSTQMAGSLVGRRFGILRDRTLSYATGEETGTRDTRTRANGSTLVKFLWRPDASSPLQEPALLRLRAQRVQQTAPLSGTRLEYAIQGLVTLGTAQHWRTVIINQNWYPPVDPDATNEADAWPFALHELRDLPVHSGVPGDPVVYAYSDPVKFAYATDGVSEPTLPQPTGPRWLSPDGRVRIEGPLTADHAHLSDLDTLHVGDSVSIPGPGSWAAYRGAHGQTVLLIEAGGQVTRVDLPPADPPGQAPTVQAVSLATWLSALEIPAQDWVGFARSGPLFSAWPPHEALTRDPELIET</sequence>
<dbReference type="AlphaFoldDB" id="A0A6I4YMS7"/>
<evidence type="ECO:0000313" key="3">
    <source>
        <dbReference type="Proteomes" id="UP000430519"/>
    </source>
</evidence>
<accession>A0A6I4YMS7</accession>
<protein>
    <submittedName>
        <fullName evidence="2">Uncharacterized protein</fullName>
    </submittedName>
</protein>
<proteinExistence type="predicted"/>
<evidence type="ECO:0000313" key="2">
    <source>
        <dbReference type="EMBL" id="MXV20297.1"/>
    </source>
</evidence>